<dbReference type="InterPro" id="IPR028364">
    <property type="entry name" value="Ribosomal_uL1/biogenesis"/>
</dbReference>
<sequence length="231" mass="24244">MAKLSKRMRNIREKVEAGKEYQINEAVALLKELSTAKFPESIDVAINLGIDARKSDQNVRGATVLPNGTGKDVRVAVFTQGANAEAAKEAGADIVGMEDLAEQVKKGEMNFDVVVASPDAMRVVGQLGQILGPRGLMPNPKTGTVTPDVATAVKNAKSGQVQYRNDKNGIIHASIGKIAFDEAAIAGNLNALIEALKKAKPSSAKGTFIQKVSLSTTMGAGLTVDQSSLDA</sequence>
<evidence type="ECO:0000256" key="6">
    <source>
        <dbReference type="ARBA" id="ARBA00022884"/>
    </source>
</evidence>
<accession>A0AA41WX34</accession>
<keyword evidence="8 11" id="KW-0687">Ribonucleoprotein</keyword>
<comment type="subunit">
    <text evidence="11">Part of the 50S ribosomal subunit.</text>
</comment>
<dbReference type="PIRSF" id="PIRSF002155">
    <property type="entry name" value="Ribosomal_L1"/>
    <property type="match status" value="1"/>
</dbReference>
<keyword evidence="5 11" id="KW-0810">Translation regulation</keyword>
<evidence type="ECO:0000256" key="11">
    <source>
        <dbReference type="HAMAP-Rule" id="MF_01318"/>
    </source>
</evidence>
<dbReference type="GO" id="GO:0006412">
    <property type="term" value="P:translation"/>
    <property type="evidence" value="ECO:0007669"/>
    <property type="project" value="UniProtKB-UniRule"/>
</dbReference>
<evidence type="ECO:0000256" key="12">
    <source>
        <dbReference type="RuleBase" id="RU000659"/>
    </source>
</evidence>
<evidence type="ECO:0000256" key="8">
    <source>
        <dbReference type="ARBA" id="ARBA00023274"/>
    </source>
</evidence>
<dbReference type="Gene3D" id="3.30.190.20">
    <property type="match status" value="1"/>
</dbReference>
<dbReference type="NCBIfam" id="TIGR01169">
    <property type="entry name" value="rplA_bact"/>
    <property type="match status" value="1"/>
</dbReference>
<comment type="function">
    <text evidence="10 11">Protein L1 is also a translational repressor protein, it controls the translation of the L11 operon by binding to its mRNA.</text>
</comment>
<comment type="caution">
    <text evidence="13">The sequence shown here is derived from an EMBL/GenBank/DDBJ whole genome shotgun (WGS) entry which is preliminary data.</text>
</comment>
<evidence type="ECO:0000313" key="14">
    <source>
        <dbReference type="Proteomes" id="UP001165413"/>
    </source>
</evidence>
<dbReference type="PANTHER" id="PTHR36427:SF3">
    <property type="entry name" value="LARGE RIBOSOMAL SUBUNIT PROTEIN UL1M"/>
    <property type="match status" value="1"/>
</dbReference>
<dbReference type="GO" id="GO:0006417">
    <property type="term" value="P:regulation of translation"/>
    <property type="evidence" value="ECO:0007669"/>
    <property type="project" value="UniProtKB-KW"/>
</dbReference>
<evidence type="ECO:0000256" key="3">
    <source>
        <dbReference type="ARBA" id="ARBA00022555"/>
    </source>
</evidence>
<dbReference type="InterPro" id="IPR023674">
    <property type="entry name" value="Ribosomal_uL1-like"/>
</dbReference>
<evidence type="ECO:0000256" key="7">
    <source>
        <dbReference type="ARBA" id="ARBA00022980"/>
    </source>
</evidence>
<dbReference type="Proteomes" id="UP001165413">
    <property type="component" value="Unassembled WGS sequence"/>
</dbReference>
<dbReference type="Pfam" id="PF00687">
    <property type="entry name" value="Ribosomal_L1"/>
    <property type="match status" value="1"/>
</dbReference>
<dbReference type="EMBL" id="JANATA010000005">
    <property type="protein sequence ID" value="MCP3428134.1"/>
    <property type="molecule type" value="Genomic_DNA"/>
</dbReference>
<keyword evidence="7 11" id="KW-0689">Ribosomal protein</keyword>
<name>A0AA41WX34_9ALTE</name>
<dbReference type="PROSITE" id="PS01199">
    <property type="entry name" value="RIBOSOMAL_L1"/>
    <property type="match status" value="1"/>
</dbReference>
<dbReference type="HAMAP" id="MF_01318_B">
    <property type="entry name" value="Ribosomal_uL1_B"/>
    <property type="match status" value="1"/>
</dbReference>
<dbReference type="SUPFAM" id="SSF56808">
    <property type="entry name" value="Ribosomal protein L1"/>
    <property type="match status" value="1"/>
</dbReference>
<evidence type="ECO:0000256" key="9">
    <source>
        <dbReference type="ARBA" id="ARBA00035241"/>
    </source>
</evidence>
<evidence type="ECO:0000256" key="5">
    <source>
        <dbReference type="ARBA" id="ARBA00022845"/>
    </source>
</evidence>
<dbReference type="InterPro" id="IPR016095">
    <property type="entry name" value="Ribosomal_uL1_3-a/b-sand"/>
</dbReference>
<dbReference type="FunFam" id="3.40.50.790:FF:000001">
    <property type="entry name" value="50S ribosomal protein L1"/>
    <property type="match status" value="1"/>
</dbReference>
<evidence type="ECO:0000313" key="13">
    <source>
        <dbReference type="EMBL" id="MCP3428134.1"/>
    </source>
</evidence>
<dbReference type="PANTHER" id="PTHR36427">
    <property type="entry name" value="54S RIBOSOMAL PROTEIN L1, MITOCHONDRIAL"/>
    <property type="match status" value="1"/>
</dbReference>
<keyword evidence="4 11" id="KW-0699">rRNA-binding</keyword>
<comment type="function">
    <text evidence="11">Binds directly to 23S rRNA. The L1 stalk is quite mobile in the ribosome, and is involved in E site tRNA release.</text>
</comment>
<keyword evidence="6 11" id="KW-0694">RNA-binding</keyword>
<dbReference type="GO" id="GO:0003735">
    <property type="term" value="F:structural constituent of ribosome"/>
    <property type="evidence" value="ECO:0007669"/>
    <property type="project" value="InterPro"/>
</dbReference>
<reference evidence="13" key="1">
    <citation type="submission" date="2022-07" db="EMBL/GenBank/DDBJ databases">
        <title>Characterization of the Novel Bacterium Alteromonas immobilis LMIT006 and Alteromonas gregis LMIT007.</title>
        <authorList>
            <person name="Lin X."/>
        </authorList>
    </citation>
    <scope>NUCLEOTIDE SEQUENCE</scope>
    <source>
        <strain evidence="13">LMIT007</strain>
    </source>
</reference>
<dbReference type="GO" id="GO:0000049">
    <property type="term" value="F:tRNA binding"/>
    <property type="evidence" value="ECO:0007669"/>
    <property type="project" value="UniProtKB-KW"/>
</dbReference>
<gene>
    <name evidence="11 13" type="primary">rplA</name>
    <name evidence="13" type="ORF">NLF92_04150</name>
</gene>
<dbReference type="GO" id="GO:0022625">
    <property type="term" value="C:cytosolic large ribosomal subunit"/>
    <property type="evidence" value="ECO:0007669"/>
    <property type="project" value="TreeGrafter"/>
</dbReference>
<evidence type="ECO:0000256" key="1">
    <source>
        <dbReference type="ARBA" id="ARBA00010531"/>
    </source>
</evidence>
<proteinExistence type="inferred from homology"/>
<comment type="similarity">
    <text evidence="1 11 12">Belongs to the universal ribosomal protein uL1 family.</text>
</comment>
<keyword evidence="2 11" id="KW-0678">Repressor</keyword>
<dbReference type="GO" id="GO:0019843">
    <property type="term" value="F:rRNA binding"/>
    <property type="evidence" value="ECO:0007669"/>
    <property type="project" value="UniProtKB-UniRule"/>
</dbReference>
<protein>
    <recommendedName>
        <fullName evidence="9 11">Large ribosomal subunit protein uL1</fullName>
    </recommendedName>
</protein>
<dbReference type="CDD" id="cd00403">
    <property type="entry name" value="Ribosomal_L1"/>
    <property type="match status" value="1"/>
</dbReference>
<evidence type="ECO:0000256" key="2">
    <source>
        <dbReference type="ARBA" id="ARBA00022491"/>
    </source>
</evidence>
<evidence type="ECO:0000256" key="4">
    <source>
        <dbReference type="ARBA" id="ARBA00022730"/>
    </source>
</evidence>
<dbReference type="InterPro" id="IPR005878">
    <property type="entry name" value="Ribosom_uL1_bac-type"/>
</dbReference>
<dbReference type="RefSeq" id="WP_254099198.1">
    <property type="nucleotide sequence ID" value="NZ_JANATA010000005.1"/>
</dbReference>
<dbReference type="InterPro" id="IPR002143">
    <property type="entry name" value="Ribosomal_uL1"/>
</dbReference>
<keyword evidence="3 11" id="KW-0820">tRNA-binding</keyword>
<dbReference type="InterPro" id="IPR023673">
    <property type="entry name" value="Ribosomal_uL1_CS"/>
</dbReference>
<organism evidence="13 14">
    <name type="scientific">Opacimonas viscosa</name>
    <dbReference type="NCBI Taxonomy" id="2961944"/>
    <lineage>
        <taxon>Bacteria</taxon>
        <taxon>Pseudomonadati</taxon>
        <taxon>Pseudomonadota</taxon>
        <taxon>Gammaproteobacteria</taxon>
        <taxon>Alteromonadales</taxon>
        <taxon>Alteromonadaceae</taxon>
        <taxon>Opacimonas</taxon>
    </lineage>
</organism>
<dbReference type="Gene3D" id="3.40.50.790">
    <property type="match status" value="1"/>
</dbReference>
<evidence type="ECO:0000256" key="10">
    <source>
        <dbReference type="ARBA" id="ARBA00059110"/>
    </source>
</evidence>
<dbReference type="AlphaFoldDB" id="A0AA41WX34"/>
<keyword evidence="14" id="KW-1185">Reference proteome</keyword>